<dbReference type="GO" id="GO:0140658">
    <property type="term" value="F:ATP-dependent chromatin remodeler activity"/>
    <property type="evidence" value="ECO:0007669"/>
    <property type="project" value="TreeGrafter"/>
</dbReference>
<keyword evidence="16" id="KW-1185">Reference proteome</keyword>
<evidence type="ECO:0000256" key="6">
    <source>
        <dbReference type="ARBA" id="ARBA00022801"/>
    </source>
</evidence>
<protein>
    <submittedName>
        <fullName evidence="15">Uncharacterized protein</fullName>
    </submittedName>
</protein>
<dbReference type="Gene3D" id="3.30.40.10">
    <property type="entry name" value="Zinc/RING finger domain, C3HC4 (zinc finger)"/>
    <property type="match status" value="1"/>
</dbReference>
<comment type="subcellular location">
    <subcellularLocation>
        <location evidence="1">Nucleus</location>
    </subcellularLocation>
</comment>
<name>A0A834LP42_RHOSS</name>
<feature type="domain" description="Helicase C-terminal" evidence="14">
    <location>
        <begin position="882"/>
        <end position="1046"/>
    </location>
</feature>
<dbReference type="SMART" id="SM00298">
    <property type="entry name" value="CHROMO"/>
    <property type="match status" value="2"/>
</dbReference>
<dbReference type="PROSITE" id="PS51194">
    <property type="entry name" value="HELICASE_CTER"/>
    <property type="match status" value="1"/>
</dbReference>
<dbReference type="SUPFAM" id="SSF52540">
    <property type="entry name" value="P-loop containing nucleoside triphosphate hydrolases"/>
    <property type="match status" value="2"/>
</dbReference>
<dbReference type="GO" id="GO:0005524">
    <property type="term" value="F:ATP binding"/>
    <property type="evidence" value="ECO:0007669"/>
    <property type="project" value="UniProtKB-KW"/>
</dbReference>
<evidence type="ECO:0000256" key="11">
    <source>
        <dbReference type="SAM" id="MobiDB-lite"/>
    </source>
</evidence>
<dbReference type="GO" id="GO:0016887">
    <property type="term" value="F:ATP hydrolysis activity"/>
    <property type="evidence" value="ECO:0007669"/>
    <property type="project" value="TreeGrafter"/>
</dbReference>
<organism evidence="15 16">
    <name type="scientific">Rhododendron simsii</name>
    <name type="common">Sims's rhododendron</name>
    <dbReference type="NCBI Taxonomy" id="118357"/>
    <lineage>
        <taxon>Eukaryota</taxon>
        <taxon>Viridiplantae</taxon>
        <taxon>Streptophyta</taxon>
        <taxon>Embryophyta</taxon>
        <taxon>Tracheophyta</taxon>
        <taxon>Spermatophyta</taxon>
        <taxon>Magnoliopsida</taxon>
        <taxon>eudicotyledons</taxon>
        <taxon>Gunneridae</taxon>
        <taxon>Pentapetalae</taxon>
        <taxon>asterids</taxon>
        <taxon>Ericales</taxon>
        <taxon>Ericaceae</taxon>
        <taxon>Ericoideae</taxon>
        <taxon>Rhodoreae</taxon>
        <taxon>Rhododendron</taxon>
    </lineage>
</organism>
<dbReference type="GO" id="GO:0003682">
    <property type="term" value="F:chromatin binding"/>
    <property type="evidence" value="ECO:0007669"/>
    <property type="project" value="TreeGrafter"/>
</dbReference>
<keyword evidence="9" id="KW-0539">Nucleus</keyword>
<dbReference type="Proteomes" id="UP000626092">
    <property type="component" value="Unassembled WGS sequence"/>
</dbReference>
<accession>A0A834LP42</accession>
<dbReference type="PROSITE" id="PS01359">
    <property type="entry name" value="ZF_PHD_1"/>
    <property type="match status" value="1"/>
</dbReference>
<dbReference type="Pfam" id="PF00176">
    <property type="entry name" value="SNF2-rel_dom"/>
    <property type="match status" value="1"/>
</dbReference>
<dbReference type="PANTHER" id="PTHR45623:SF13">
    <property type="entry name" value="HELICASE PROTEIN MOM1"/>
    <property type="match status" value="1"/>
</dbReference>
<dbReference type="GO" id="GO:0005634">
    <property type="term" value="C:nucleus"/>
    <property type="evidence" value="ECO:0007669"/>
    <property type="project" value="UniProtKB-SubCell"/>
</dbReference>
<dbReference type="PROSITE" id="PS50013">
    <property type="entry name" value="CHROMO_2"/>
    <property type="match status" value="2"/>
</dbReference>
<dbReference type="SUPFAM" id="SSF57903">
    <property type="entry name" value="FYVE/PHD zinc finger"/>
    <property type="match status" value="1"/>
</dbReference>
<reference evidence="15" key="1">
    <citation type="submission" date="2019-11" db="EMBL/GenBank/DDBJ databases">
        <authorList>
            <person name="Liu Y."/>
            <person name="Hou J."/>
            <person name="Li T.-Q."/>
            <person name="Guan C.-H."/>
            <person name="Wu X."/>
            <person name="Wu H.-Z."/>
            <person name="Ling F."/>
            <person name="Zhang R."/>
            <person name="Shi X.-G."/>
            <person name="Ren J.-P."/>
            <person name="Chen E.-F."/>
            <person name="Sun J.-M."/>
        </authorList>
    </citation>
    <scope>NUCLEOTIDE SEQUENCE</scope>
    <source>
        <strain evidence="15">Adult_tree_wgs_1</strain>
        <tissue evidence="15">Leaves</tissue>
    </source>
</reference>
<dbReference type="CDD" id="cd18793">
    <property type="entry name" value="SF2_C_SNF"/>
    <property type="match status" value="1"/>
</dbReference>
<dbReference type="InterPro" id="IPR027417">
    <property type="entry name" value="P-loop_NTPase"/>
</dbReference>
<dbReference type="Gene3D" id="2.40.50.40">
    <property type="match status" value="2"/>
</dbReference>
<dbReference type="GO" id="GO:0008270">
    <property type="term" value="F:zinc ion binding"/>
    <property type="evidence" value="ECO:0007669"/>
    <property type="project" value="UniProtKB-KW"/>
</dbReference>
<dbReference type="OrthoDB" id="885191at2759"/>
<dbReference type="InterPro" id="IPR019786">
    <property type="entry name" value="Zinc_finger_PHD-type_CS"/>
</dbReference>
<dbReference type="InterPro" id="IPR023780">
    <property type="entry name" value="Chromo_domain"/>
</dbReference>
<dbReference type="InterPro" id="IPR019787">
    <property type="entry name" value="Znf_PHD-finger"/>
</dbReference>
<keyword evidence="5 10" id="KW-0863">Zinc-finger</keyword>
<evidence type="ECO:0000256" key="10">
    <source>
        <dbReference type="PROSITE-ProRule" id="PRU00146"/>
    </source>
</evidence>
<dbReference type="InterPro" id="IPR011011">
    <property type="entry name" value="Znf_FYVE_PHD"/>
</dbReference>
<dbReference type="SMART" id="SM00249">
    <property type="entry name" value="PHD"/>
    <property type="match status" value="1"/>
</dbReference>
<evidence type="ECO:0000256" key="2">
    <source>
        <dbReference type="ARBA" id="ARBA00022723"/>
    </source>
</evidence>
<feature type="region of interest" description="Disordered" evidence="11">
    <location>
        <begin position="137"/>
        <end position="161"/>
    </location>
</feature>
<dbReference type="SUPFAM" id="SSF54160">
    <property type="entry name" value="Chromo domain-like"/>
    <property type="match status" value="2"/>
</dbReference>
<proteinExistence type="predicted"/>
<evidence type="ECO:0000259" key="13">
    <source>
        <dbReference type="PROSITE" id="PS50016"/>
    </source>
</evidence>
<gene>
    <name evidence="15" type="ORF">RHSIM_Rhsim05G0179600</name>
</gene>
<feature type="domain" description="Chromo" evidence="12">
    <location>
        <begin position="460"/>
        <end position="538"/>
    </location>
</feature>
<dbReference type="InterPro" id="IPR000953">
    <property type="entry name" value="Chromo/chromo_shadow_dom"/>
</dbReference>
<dbReference type="GO" id="GO:0003677">
    <property type="term" value="F:DNA binding"/>
    <property type="evidence" value="ECO:0007669"/>
    <property type="project" value="TreeGrafter"/>
</dbReference>
<keyword evidence="8" id="KW-0067">ATP-binding</keyword>
<comment type="caution">
    <text evidence="15">The sequence shown here is derived from an EMBL/GenBank/DDBJ whole genome shotgun (WGS) entry which is preliminary data.</text>
</comment>
<keyword evidence="3" id="KW-0677">Repeat</keyword>
<dbReference type="Gene3D" id="6.10.250.1310">
    <property type="match status" value="1"/>
</dbReference>
<dbReference type="Pfam" id="PF00385">
    <property type="entry name" value="Chromo"/>
    <property type="match status" value="1"/>
</dbReference>
<keyword evidence="6" id="KW-0378">Hydrolase</keyword>
<feature type="domain" description="Chromo" evidence="12">
    <location>
        <begin position="390"/>
        <end position="444"/>
    </location>
</feature>
<keyword evidence="4" id="KW-0547">Nucleotide-binding</keyword>
<dbReference type="InterPro" id="IPR001965">
    <property type="entry name" value="Znf_PHD"/>
</dbReference>
<keyword evidence="7" id="KW-0862">Zinc</keyword>
<dbReference type="InterPro" id="IPR000330">
    <property type="entry name" value="SNF2_N"/>
</dbReference>
<feature type="compositionally biased region" description="Polar residues" evidence="11">
    <location>
        <begin position="143"/>
        <end position="155"/>
    </location>
</feature>
<dbReference type="InterPro" id="IPR038718">
    <property type="entry name" value="SNF2-like_sf"/>
</dbReference>
<dbReference type="Gene3D" id="3.40.50.300">
    <property type="entry name" value="P-loop containing nucleotide triphosphate hydrolases"/>
    <property type="match status" value="1"/>
</dbReference>
<dbReference type="PANTHER" id="PTHR45623">
    <property type="entry name" value="CHROMODOMAIN-HELICASE-DNA-BINDING PROTEIN 3-RELATED-RELATED"/>
    <property type="match status" value="1"/>
</dbReference>
<dbReference type="InterPro" id="IPR049730">
    <property type="entry name" value="SNF2/RAD54-like_C"/>
</dbReference>
<dbReference type="Pfam" id="PF00271">
    <property type="entry name" value="Helicase_C"/>
    <property type="match status" value="1"/>
</dbReference>
<evidence type="ECO:0000313" key="16">
    <source>
        <dbReference type="Proteomes" id="UP000626092"/>
    </source>
</evidence>
<evidence type="ECO:0000256" key="8">
    <source>
        <dbReference type="ARBA" id="ARBA00022840"/>
    </source>
</evidence>
<feature type="region of interest" description="Disordered" evidence="11">
    <location>
        <begin position="1217"/>
        <end position="1236"/>
    </location>
</feature>
<sequence length="1621" mass="183425">MPKRIPSQSMAATLLCSVENPRDKAEDTMMPKEFRAICKLLSKTNAKLFRRLESFDNLLTGGRKLLTMFEVLHNLSSNSIDISLKPEHFSTGTPQLVFQNMENRHCCKNDENGLKIEDVSGQVPTTLESATTNLYGSRRATGETPSETPLISSPSCGKAKHKEKQMQTLAKRTLERVGSRENIETVKSGKHSRLDTREFFKRKKQGLKPVSKSFGKNRLDAHSYKQLLRSRALRELLLQRRDKMSGEGGEFVVTNGSPKVDKGVAETCPSNLRMQRLTVKPGRDFSTVTLSKIHLIFAFKDGMGFEAGLSLECREEKNGDVQSPESQPEIDRCIICMLDGKLLCCDGRECKKSFHLSCLDPPFTHAPPGVWHCSWCVQKKLQSSVHAVSEGVESVVEDREVESDHEMQRQKEFLVKYKGLAHVHNRWIPEEKIKVENPELLAKYSLAKYKRYQRWKTEWTLPDRLLQKRWLLLPKQCNKDWEDLTSSFTTEWLVKWTGLGYDHATWELENSSFMKSPEAVKLIGEFESRHKGENRISCPFEGDKGREVTLSGGSPGVRHEPHSNVNKLREFWLRGQNALVYDDQERIVNVILFILSLQDNTLPFLIITTSSSLSTWEAEFSQHKSDINFVVYKGNKDVRASIRSLEFYNEDGCLMFQVLLSPIDAVLEDSRILDGIKWGALIVDEYQRSCMSSHHERIKELNAHMKLLLVNNRIKPHSLVLYGFGVSSTSFIFGLAFQNMRYEYLHLLSILDSGHDGVEEKASENDSKNDICKLKAKLASFVAFESKPRTSRFVEYWVPVQLSNVQLEQYCAALLSSAKLLCSHLRNDLVDSLRKILIMTRKCCDHPYLVDTERSLRASIIKDFPVSEHLGAEIEMSGKLQLLDKFLFKIKERGLRVLILFQSIGGSGVISTGDILDDFVHERFGKDSYARIDSGEINRSKKQATLDCFNDKESNKFVFLIESRACLRSIKLSSIDLVVLFNSDWDPLNDLRALEKITIESQFEELKVFRLYSSHTVEEKVLILAKEGLPLDGKIENIIRSTCHMLLTWGALHLFNKLDDFHGGHSSLVSHLNLTFEEFLTTDVVTEFSALLPYDGEKRNPNNSIILEVNRTEGAYPRNISLPGELDLETQSADNISTIQRLLHNEPTHVFWENLLDGRNPRWKFLSGSSPKIGRRTQDLVGSPEEPTCMEDGGGRKRRVVVHNTFELMCSSSSPKISRRTQDLVGSPEEPTCTEDGVGRKRRTVVHNTFELMCSKPRTKRNRKLHSWGKDSNLASIQRDTLPQCVSRGSNGTNALTLDQKARQRYREVNSIIGEVPTSDFRKQPQLHVSTDVPSDECGITITNVTASILVQNHRSRQCHPSARQAQVPIPPARVDSTGLPNSFLWQPFTVGSLQPSIGAIETGESIQSMATIPNGNNSLQASHVPQPDLLQMEMERIQKAGEQAMKIHEDTLKVECEKEIDEICKKYDRLLQHDVMVLLQKKKDFETHYNRIYVNKLLAETYALTYESDKAGLPGTEQANVPGFMDAISEFYLQQSAVRNSTTTLEKSSSPLIHQRGSYGGGCELRAPAPHLQHSRPPSTEVGLLHRLPSHAPTKLPIHRAPSNLSVPSCGLAQVTEPGY</sequence>
<evidence type="ECO:0000259" key="12">
    <source>
        <dbReference type="PROSITE" id="PS50013"/>
    </source>
</evidence>
<dbReference type="InterPro" id="IPR016197">
    <property type="entry name" value="Chromo-like_dom_sf"/>
</dbReference>
<evidence type="ECO:0000256" key="9">
    <source>
        <dbReference type="ARBA" id="ARBA00023242"/>
    </source>
</evidence>
<dbReference type="InterPro" id="IPR013083">
    <property type="entry name" value="Znf_RING/FYVE/PHD"/>
</dbReference>
<evidence type="ECO:0000313" key="15">
    <source>
        <dbReference type="EMBL" id="KAF7143007.1"/>
    </source>
</evidence>
<evidence type="ECO:0000256" key="1">
    <source>
        <dbReference type="ARBA" id="ARBA00004123"/>
    </source>
</evidence>
<evidence type="ECO:0000259" key="14">
    <source>
        <dbReference type="PROSITE" id="PS51194"/>
    </source>
</evidence>
<dbReference type="GO" id="GO:0042393">
    <property type="term" value="F:histone binding"/>
    <property type="evidence" value="ECO:0007669"/>
    <property type="project" value="TreeGrafter"/>
</dbReference>
<evidence type="ECO:0000256" key="3">
    <source>
        <dbReference type="ARBA" id="ARBA00022737"/>
    </source>
</evidence>
<feature type="domain" description="PHD-type" evidence="13">
    <location>
        <begin position="330"/>
        <end position="379"/>
    </location>
</feature>
<dbReference type="GO" id="GO:0000785">
    <property type="term" value="C:chromatin"/>
    <property type="evidence" value="ECO:0007669"/>
    <property type="project" value="TreeGrafter"/>
</dbReference>
<evidence type="ECO:0000256" key="7">
    <source>
        <dbReference type="ARBA" id="ARBA00022833"/>
    </source>
</evidence>
<keyword evidence="2" id="KW-0479">Metal-binding</keyword>
<dbReference type="InterPro" id="IPR001650">
    <property type="entry name" value="Helicase_C-like"/>
</dbReference>
<dbReference type="EMBL" id="WJXA01000005">
    <property type="protein sequence ID" value="KAF7143007.1"/>
    <property type="molecule type" value="Genomic_DNA"/>
</dbReference>
<dbReference type="Gene3D" id="3.40.50.10810">
    <property type="entry name" value="Tandem AAA-ATPase domain"/>
    <property type="match status" value="1"/>
</dbReference>
<feature type="region of interest" description="Disordered" evidence="11">
    <location>
        <begin position="1174"/>
        <end position="1194"/>
    </location>
</feature>
<evidence type="ECO:0000256" key="5">
    <source>
        <dbReference type="ARBA" id="ARBA00022771"/>
    </source>
</evidence>
<dbReference type="PROSITE" id="PS50016">
    <property type="entry name" value="ZF_PHD_2"/>
    <property type="match status" value="1"/>
</dbReference>
<evidence type="ECO:0000256" key="4">
    <source>
        <dbReference type="ARBA" id="ARBA00022741"/>
    </source>
</evidence>